<dbReference type="PANTHER" id="PTHR10204:SF34">
    <property type="entry name" value="NAD(P)H DEHYDROGENASE [QUINONE] 1 ISOFORM 1"/>
    <property type="match status" value="1"/>
</dbReference>
<comment type="similarity">
    <text evidence="1">Belongs to the NAD(P)H dehydrogenase (quinone) family.</text>
</comment>
<dbReference type="GO" id="GO:0003955">
    <property type="term" value="F:NAD(P)H dehydrogenase (quinone) activity"/>
    <property type="evidence" value="ECO:0007669"/>
    <property type="project" value="TreeGrafter"/>
</dbReference>
<dbReference type="PANTHER" id="PTHR10204">
    <property type="entry name" value="NAD P H OXIDOREDUCTASE-RELATED"/>
    <property type="match status" value="1"/>
</dbReference>
<dbReference type="Pfam" id="PF02525">
    <property type="entry name" value="Flavodoxin_2"/>
    <property type="match status" value="1"/>
</dbReference>
<protein>
    <recommendedName>
        <fullName evidence="3">Flavodoxin-like fold domain-containing protein</fullName>
    </recommendedName>
</protein>
<dbReference type="Proteomes" id="UP001377830">
    <property type="component" value="Chromosome"/>
</dbReference>
<proteinExistence type="inferred from homology"/>
<evidence type="ECO:0000313" key="5">
    <source>
        <dbReference type="Proteomes" id="UP001377830"/>
    </source>
</evidence>
<dbReference type="SUPFAM" id="SSF52218">
    <property type="entry name" value="Flavoproteins"/>
    <property type="match status" value="1"/>
</dbReference>
<keyword evidence="2" id="KW-0560">Oxidoreductase</keyword>
<dbReference type="Gene3D" id="3.40.50.360">
    <property type="match status" value="1"/>
</dbReference>
<evidence type="ECO:0000313" key="4">
    <source>
        <dbReference type="EMBL" id="BES85410.1"/>
    </source>
</evidence>
<dbReference type="AlphaFoldDB" id="A0AAN0MM15"/>
<dbReference type="EMBL" id="AP028908">
    <property type="protein sequence ID" value="BES85410.1"/>
    <property type="molecule type" value="Genomic_DNA"/>
</dbReference>
<dbReference type="RefSeq" id="WP_261848077.1">
    <property type="nucleotide sequence ID" value="NZ_AP028908.1"/>
</dbReference>
<dbReference type="InterPro" id="IPR051545">
    <property type="entry name" value="NAD(P)H_dehydrogenase_qn"/>
</dbReference>
<organism evidence="4 5">
    <name type="scientific">Pectobacterium araliae</name>
    <dbReference type="NCBI Taxonomy" id="3073862"/>
    <lineage>
        <taxon>Bacteria</taxon>
        <taxon>Pseudomonadati</taxon>
        <taxon>Pseudomonadota</taxon>
        <taxon>Gammaproteobacteria</taxon>
        <taxon>Enterobacterales</taxon>
        <taxon>Pectobacteriaceae</taxon>
        <taxon>Pectobacterium</taxon>
    </lineage>
</organism>
<evidence type="ECO:0000259" key="3">
    <source>
        <dbReference type="Pfam" id="PF02525"/>
    </source>
</evidence>
<evidence type="ECO:0000256" key="1">
    <source>
        <dbReference type="ARBA" id="ARBA00006252"/>
    </source>
</evidence>
<accession>A0AAN0MM15</accession>
<dbReference type="InterPro" id="IPR029039">
    <property type="entry name" value="Flavoprotein-like_sf"/>
</dbReference>
<dbReference type="KEGG" id="parl:PEC302110_25070"/>
<sequence>MKVSVILAHPYKGSFNHAISDSVIQALKNNHHTVLSHDLYEEHFAPVLPSVELISDASGDKLVNLHQEEIKETDGIIIIHPNWWGQPPAILKGWVDRVLRQDIAYAFHEGDNGGGLPIGLLKAKAGVVFNT</sequence>
<dbReference type="GO" id="GO:0005829">
    <property type="term" value="C:cytosol"/>
    <property type="evidence" value="ECO:0007669"/>
    <property type="project" value="TreeGrafter"/>
</dbReference>
<dbReference type="InterPro" id="IPR003680">
    <property type="entry name" value="Flavodoxin_fold"/>
</dbReference>
<evidence type="ECO:0000256" key="2">
    <source>
        <dbReference type="ARBA" id="ARBA00023002"/>
    </source>
</evidence>
<reference evidence="5" key="1">
    <citation type="journal article" date="2024" name="Int. J. Syst. Evol. Microbiol.">
        <title>Pectobacterium araliae sp. nov., a pathogen causing bacterial soft rot of Japanese angelica tree in Japan.</title>
        <authorList>
            <person name="Sawada H."/>
            <person name="Someya N."/>
            <person name="Morohoshi T."/>
            <person name="Ono M."/>
            <person name="Satou M."/>
        </authorList>
    </citation>
    <scope>NUCLEOTIDE SEQUENCE [LARGE SCALE GENOMIC DNA]</scope>
    <source>
        <strain evidence="5">MAFF 302110</strain>
    </source>
</reference>
<gene>
    <name evidence="4" type="ORF">PEC302110_25070</name>
</gene>
<feature type="domain" description="Flavodoxin-like fold" evidence="3">
    <location>
        <begin position="1"/>
        <end position="122"/>
    </location>
</feature>
<keyword evidence="5" id="KW-1185">Reference proteome</keyword>
<name>A0AAN0MM15_9GAMM</name>